<evidence type="ECO:0000259" key="1">
    <source>
        <dbReference type="SMART" id="SM00507"/>
    </source>
</evidence>
<dbReference type="EMBL" id="ATLK01000001">
    <property type="protein sequence ID" value="KFF31657.1"/>
    <property type="molecule type" value="Genomic_DNA"/>
</dbReference>
<keyword evidence="2" id="KW-0540">Nuclease</keyword>
<evidence type="ECO:0000313" key="3">
    <source>
        <dbReference type="Proteomes" id="UP000028730"/>
    </source>
</evidence>
<dbReference type="CDD" id="cd00085">
    <property type="entry name" value="HNHc"/>
    <property type="match status" value="1"/>
</dbReference>
<accession>A0A080N3E2</accession>
<gene>
    <name evidence="2" type="ORF">BBOMB_1044</name>
</gene>
<sequence>MPTRPHGRCTKPGCMAKAVDKGRCADHQPKPWARASAHTQAIDRAQWAKARRLTLARDHGRCVRCGGKATEVDHIWEVADGGSLYDTGNLQSLCHTCHHAKTLDSRRRRTHRDQGPGLAARLFEQIEQSNP</sequence>
<dbReference type="InterPro" id="IPR002711">
    <property type="entry name" value="HNH"/>
</dbReference>
<dbReference type="InterPro" id="IPR003615">
    <property type="entry name" value="HNH_nuc"/>
</dbReference>
<dbReference type="Pfam" id="PF01844">
    <property type="entry name" value="HNH"/>
    <property type="match status" value="1"/>
</dbReference>
<dbReference type="STRING" id="1341695.BBOMB_1044"/>
<dbReference type="Gene3D" id="1.10.30.50">
    <property type="match status" value="1"/>
</dbReference>
<keyword evidence="2" id="KW-0255">Endonuclease</keyword>
<keyword evidence="2" id="KW-0378">Hydrolase</keyword>
<feature type="domain" description="HNH nuclease" evidence="1">
    <location>
        <begin position="49"/>
        <end position="99"/>
    </location>
</feature>
<evidence type="ECO:0000313" key="2">
    <source>
        <dbReference type="EMBL" id="KFF31657.1"/>
    </source>
</evidence>
<dbReference type="Proteomes" id="UP000028730">
    <property type="component" value="Unassembled WGS sequence"/>
</dbReference>
<dbReference type="eggNOG" id="ENOG5030KR3">
    <property type="taxonomic scope" value="Bacteria"/>
</dbReference>
<proteinExistence type="predicted"/>
<dbReference type="GO" id="GO:0008270">
    <property type="term" value="F:zinc ion binding"/>
    <property type="evidence" value="ECO:0007669"/>
    <property type="project" value="InterPro"/>
</dbReference>
<protein>
    <submittedName>
        <fullName evidence="2">HNH endonuclease domain-containing protein</fullName>
    </submittedName>
</protein>
<keyword evidence="3" id="KW-1185">Reference proteome</keyword>
<dbReference type="GO" id="GO:0004519">
    <property type="term" value="F:endonuclease activity"/>
    <property type="evidence" value="ECO:0007669"/>
    <property type="project" value="UniProtKB-KW"/>
</dbReference>
<dbReference type="GO" id="GO:0003676">
    <property type="term" value="F:nucleic acid binding"/>
    <property type="evidence" value="ECO:0007669"/>
    <property type="project" value="InterPro"/>
</dbReference>
<dbReference type="AlphaFoldDB" id="A0A080N3E2"/>
<dbReference type="OrthoDB" id="4578716at2"/>
<name>A0A080N3E2_9BIFI</name>
<organism evidence="2 3">
    <name type="scientific">Bifidobacterium bombi DSM 19703</name>
    <dbReference type="NCBI Taxonomy" id="1341695"/>
    <lineage>
        <taxon>Bacteria</taxon>
        <taxon>Bacillati</taxon>
        <taxon>Actinomycetota</taxon>
        <taxon>Actinomycetes</taxon>
        <taxon>Bifidobacteriales</taxon>
        <taxon>Bifidobacteriaceae</taxon>
        <taxon>Bifidobacterium</taxon>
    </lineage>
</organism>
<dbReference type="SMART" id="SM00507">
    <property type="entry name" value="HNHc"/>
    <property type="match status" value="1"/>
</dbReference>
<reference evidence="2 3" key="1">
    <citation type="journal article" date="2014" name="Appl. Environ. Microbiol.">
        <title>Genomic encyclopedia of type strains of the genus Bifidobacterium.</title>
        <authorList>
            <person name="Milani C."/>
            <person name="Lugli G.A."/>
            <person name="Duranti S."/>
            <person name="Turroni F."/>
            <person name="Bottacini F."/>
            <person name="Mangifesta M."/>
            <person name="Sanchez B."/>
            <person name="Viappiani A."/>
            <person name="Mancabelli L."/>
            <person name="Taminiau B."/>
            <person name="Delcenserie V."/>
            <person name="Barrangou R."/>
            <person name="Margolles A."/>
            <person name="van Sinderen D."/>
            <person name="Ventura M."/>
        </authorList>
    </citation>
    <scope>NUCLEOTIDE SEQUENCE [LARGE SCALE GENOMIC DNA]</scope>
    <source>
        <strain evidence="2 3">DSM 19703</strain>
    </source>
</reference>
<comment type="caution">
    <text evidence="2">The sequence shown here is derived from an EMBL/GenBank/DDBJ whole genome shotgun (WGS) entry which is preliminary data.</text>
</comment>